<comment type="subcellular location">
    <subcellularLocation>
        <location evidence="1 9">Nucleus</location>
    </subcellularLocation>
</comment>
<keyword evidence="15" id="KW-1185">Reference proteome</keyword>
<evidence type="ECO:0000259" key="11">
    <source>
        <dbReference type="Pfam" id="PF05645"/>
    </source>
</evidence>
<evidence type="ECO:0000256" key="1">
    <source>
        <dbReference type="ARBA" id="ARBA00004123"/>
    </source>
</evidence>
<dbReference type="InterPro" id="IPR013197">
    <property type="entry name" value="RNA_pol_III_RPC82-rel_HTH"/>
</dbReference>
<keyword evidence="5 9" id="KW-0240">DNA-directed RNA polymerase</keyword>
<dbReference type="Proteomes" id="UP001212997">
    <property type="component" value="Unassembled WGS sequence"/>
</dbReference>
<feature type="domain" description="DNA-directed RNA polymerase III subunit RPC3 winged-helix" evidence="13">
    <location>
        <begin position="344"/>
        <end position="420"/>
    </location>
</feature>
<evidence type="ECO:0000256" key="5">
    <source>
        <dbReference type="ARBA" id="ARBA00022478"/>
    </source>
</evidence>
<evidence type="ECO:0000256" key="6">
    <source>
        <dbReference type="ARBA" id="ARBA00023163"/>
    </source>
</evidence>
<evidence type="ECO:0000256" key="7">
    <source>
        <dbReference type="ARBA" id="ARBA00023242"/>
    </source>
</evidence>
<evidence type="ECO:0000256" key="8">
    <source>
        <dbReference type="ARBA" id="ARBA00025127"/>
    </source>
</evidence>
<dbReference type="AlphaFoldDB" id="A0AAD5YF31"/>
<evidence type="ECO:0000256" key="10">
    <source>
        <dbReference type="SAM" id="Coils"/>
    </source>
</evidence>
<comment type="similarity">
    <text evidence="2 9">Belongs to the RNA polymerase beta chain family.</text>
</comment>
<evidence type="ECO:0000259" key="12">
    <source>
        <dbReference type="Pfam" id="PF08221"/>
    </source>
</evidence>
<feature type="domain" description="RNA polymerase III subunit RPC82-related helix-turn-helix" evidence="12">
    <location>
        <begin position="8"/>
        <end position="63"/>
    </location>
</feature>
<sequence>MTDVNAANLCERMIRTEFGPLTGAVAAALLRRGRLPLAQIIQYSGLKPRTVRAAILVLVQHNILWHAQSDVDGEVLEGAEIVQLILDHGKLRPPDIVSQLTIHDPVKGPAVYSQVLHKLVESSYLKPATILSHQSPQDKRIKYETEEKAKISGFPTAKQIREAKEVAEARLRREEEEAEKIGMKRKAKDHTSHRSSKRKAVEEDIVDDTVYFRVNCEKFNIHIRNKVIVDAVKERFNESASTVMRATLKATEAKQKSLKDVRSDPTSLADVSTQLGEEEDLSEGFAFSSRVPSHMTILKDYFGILASADNPTPAGRASSFVSLSGSKVQVEFDIISKRLRQRVLETVARERHGDEAVRIIRLLLETGKMDEKQITKVGMMSPKEVRPLLAALSAESLVSLQEVAKSADRNPARTFFLWYVDLQKAYSVLLGTLYKALYNIASRKQSEEEEPSVKAVLEKRQRSDVSQDEERFLTRNEREILAQWEKKREKLTVLEARIEEAVFIIRDFGPIGVDDD</sequence>
<evidence type="ECO:0000256" key="4">
    <source>
        <dbReference type="ARBA" id="ARBA00016689"/>
    </source>
</evidence>
<keyword evidence="6 9" id="KW-0804">Transcription</keyword>
<evidence type="ECO:0000256" key="2">
    <source>
        <dbReference type="ARBA" id="ARBA00006835"/>
    </source>
</evidence>
<dbReference type="InterPro" id="IPR036390">
    <property type="entry name" value="WH_DNA-bd_sf"/>
</dbReference>
<keyword evidence="10" id="KW-0175">Coiled coil</keyword>
<dbReference type="PANTHER" id="PTHR12949">
    <property type="entry name" value="RNA POLYMERASE III DNA DIRECTED -RELATED"/>
    <property type="match status" value="1"/>
</dbReference>
<dbReference type="SUPFAM" id="SSF46785">
    <property type="entry name" value="Winged helix' DNA-binding domain"/>
    <property type="match status" value="1"/>
</dbReference>
<reference evidence="14" key="1">
    <citation type="submission" date="2022-07" db="EMBL/GenBank/DDBJ databases">
        <title>Genome Sequence of Physisporinus lineatus.</title>
        <authorList>
            <person name="Buettner E."/>
        </authorList>
    </citation>
    <scope>NUCLEOTIDE SEQUENCE</scope>
    <source>
        <strain evidence="14">VT162</strain>
    </source>
</reference>
<dbReference type="Gene3D" id="6.10.140.1450">
    <property type="match status" value="1"/>
</dbReference>
<dbReference type="Pfam" id="PF05645">
    <property type="entry name" value="RNA_pol_Rpc82"/>
    <property type="match status" value="1"/>
</dbReference>
<proteinExistence type="inferred from homology"/>
<dbReference type="GO" id="GO:0003697">
    <property type="term" value="F:single-stranded DNA binding"/>
    <property type="evidence" value="ECO:0007669"/>
    <property type="project" value="UniProtKB-UniRule"/>
</dbReference>
<evidence type="ECO:0000313" key="15">
    <source>
        <dbReference type="Proteomes" id="UP001212997"/>
    </source>
</evidence>
<comment type="caution">
    <text evidence="14">The sequence shown here is derived from an EMBL/GenBank/DDBJ whole genome shotgun (WGS) entry which is preliminary data.</text>
</comment>
<feature type="coiled-coil region" evidence="10">
    <location>
        <begin position="157"/>
        <end position="186"/>
    </location>
</feature>
<dbReference type="InterPro" id="IPR036388">
    <property type="entry name" value="WH-like_DNA-bd_sf"/>
</dbReference>
<dbReference type="Pfam" id="PF22536">
    <property type="entry name" value="WHD_POLR3C"/>
    <property type="match status" value="1"/>
</dbReference>
<evidence type="ECO:0000256" key="9">
    <source>
        <dbReference type="RuleBase" id="RU367076"/>
    </source>
</evidence>
<dbReference type="PANTHER" id="PTHR12949:SF0">
    <property type="entry name" value="DNA-DIRECTED RNA POLYMERASE III SUBUNIT RPC3"/>
    <property type="match status" value="1"/>
</dbReference>
<evidence type="ECO:0000256" key="3">
    <source>
        <dbReference type="ARBA" id="ARBA00011206"/>
    </source>
</evidence>
<dbReference type="EMBL" id="JANAWD010000491">
    <property type="protein sequence ID" value="KAJ3478699.1"/>
    <property type="molecule type" value="Genomic_DNA"/>
</dbReference>
<protein>
    <recommendedName>
        <fullName evidence="4 9">DNA-directed RNA polymerase III subunit RPC3</fullName>
        <shortName evidence="9">RNA polymerase III subunit C3</shortName>
    </recommendedName>
</protein>
<dbReference type="InterPro" id="IPR008806">
    <property type="entry name" value="RNA_pol_III_Rpc82_C"/>
</dbReference>
<accession>A0AAD5YF31</accession>
<comment type="function">
    <text evidence="8 9">DNA-dependent RNA polymerase catalyzes the transcription of DNA into RNA using the four ribonucleoside triphosphates as substrates. Specific core component of RNA polymerase III which synthesizes small RNAs, such as 5S rRNA and tRNAs.</text>
</comment>
<dbReference type="Gene3D" id="1.10.10.10">
    <property type="entry name" value="Winged helix-like DNA-binding domain superfamily/Winged helix DNA-binding domain"/>
    <property type="match status" value="3"/>
</dbReference>
<dbReference type="GO" id="GO:0005666">
    <property type="term" value="C:RNA polymerase III complex"/>
    <property type="evidence" value="ECO:0007669"/>
    <property type="project" value="UniProtKB-UniRule"/>
</dbReference>
<name>A0AAD5YF31_9APHY</name>
<feature type="domain" description="RNA polymerase III Rpc82 C -terminal" evidence="11">
    <location>
        <begin position="116"/>
        <end position="284"/>
    </location>
</feature>
<dbReference type="InterPro" id="IPR039748">
    <property type="entry name" value="RPC3"/>
</dbReference>
<organism evidence="14 15">
    <name type="scientific">Meripilus lineatus</name>
    <dbReference type="NCBI Taxonomy" id="2056292"/>
    <lineage>
        <taxon>Eukaryota</taxon>
        <taxon>Fungi</taxon>
        <taxon>Dikarya</taxon>
        <taxon>Basidiomycota</taxon>
        <taxon>Agaricomycotina</taxon>
        <taxon>Agaricomycetes</taxon>
        <taxon>Polyporales</taxon>
        <taxon>Meripilaceae</taxon>
        <taxon>Meripilus</taxon>
    </lineage>
</organism>
<dbReference type="Pfam" id="PF08221">
    <property type="entry name" value="HTH_9"/>
    <property type="match status" value="1"/>
</dbReference>
<keyword evidence="7 9" id="KW-0539">Nucleus</keyword>
<dbReference type="GO" id="GO:0006351">
    <property type="term" value="P:DNA-templated transcription"/>
    <property type="evidence" value="ECO:0007669"/>
    <property type="project" value="InterPro"/>
</dbReference>
<dbReference type="InterPro" id="IPR055207">
    <property type="entry name" value="POLR3C_WHD"/>
</dbReference>
<evidence type="ECO:0000313" key="14">
    <source>
        <dbReference type="EMBL" id="KAJ3478699.1"/>
    </source>
</evidence>
<gene>
    <name evidence="14" type="ORF">NLI96_g9580</name>
</gene>
<comment type="subunit">
    <text evidence="3 9">Component of the RNA polymerase III (Pol III) complex consisting of 17 subunits.</text>
</comment>
<evidence type="ECO:0000259" key="13">
    <source>
        <dbReference type="Pfam" id="PF22536"/>
    </source>
</evidence>